<dbReference type="EMBL" id="QGUI02000095">
    <property type="protein sequence ID" value="MFO7192398.1"/>
    <property type="molecule type" value="Genomic_DNA"/>
</dbReference>
<keyword evidence="2" id="KW-0012">Acyltransferase</keyword>
<dbReference type="InterPro" id="IPR000905">
    <property type="entry name" value="Gcp-like_dom"/>
</dbReference>
<dbReference type="NCBIfam" id="TIGR03725">
    <property type="entry name" value="T6A_YeaZ"/>
    <property type="match status" value="1"/>
</dbReference>
<dbReference type="PANTHER" id="PTHR11735:SF11">
    <property type="entry name" value="TRNA THREONYLCARBAMOYLADENOSINE BIOSYNTHESIS PROTEIN TSAB"/>
    <property type="match status" value="1"/>
</dbReference>
<reference evidence="2 3" key="1">
    <citation type="journal article" date="2021" name="BMC Genomics">
        <title>Genome-resolved metagenome and metatranscriptome analyses of thermophilic composting reveal key bacterial players and their metabolic interactions.</title>
        <authorList>
            <person name="Braga L.P.P."/>
            <person name="Pereira R.V."/>
            <person name="Martins L.F."/>
            <person name="Moura L.M.S."/>
            <person name="Sanchez F.B."/>
            <person name="Patane J.S.L."/>
            <person name="da Silva A.M."/>
            <person name="Setubal J.C."/>
        </authorList>
    </citation>
    <scope>NUCLEOTIDE SEQUENCE [LARGE SCALE GENOMIC DNA]</scope>
    <source>
        <strain evidence="2">ZC4RG45</strain>
    </source>
</reference>
<keyword evidence="2" id="KW-0808">Transferase</keyword>
<dbReference type="Proteomes" id="UP000249324">
    <property type="component" value="Unassembled WGS sequence"/>
</dbReference>
<comment type="caution">
    <text evidence="2">The sequence shown here is derived from an EMBL/GenBank/DDBJ whole genome shotgun (WGS) entry which is preliminary data.</text>
</comment>
<dbReference type="EC" id="2.3.1.234" evidence="2"/>
<evidence type="ECO:0000313" key="2">
    <source>
        <dbReference type="EMBL" id="MFO7192398.1"/>
    </source>
</evidence>
<feature type="domain" description="Gcp-like" evidence="1">
    <location>
        <begin position="36"/>
        <end position="148"/>
    </location>
</feature>
<protein>
    <submittedName>
        <fullName evidence="2">tRNA (Adenosine(37)-N6)-threonylcarbamoyltransferase complex dimerization subunit type 1 TsaB</fullName>
        <ecNumber evidence="2">2.3.1.234</ecNumber>
    </submittedName>
</protein>
<organism evidence="2 3">
    <name type="scientific">Thermocrispum agreste</name>
    <dbReference type="NCBI Taxonomy" id="37925"/>
    <lineage>
        <taxon>Bacteria</taxon>
        <taxon>Bacillati</taxon>
        <taxon>Actinomycetota</taxon>
        <taxon>Actinomycetes</taxon>
        <taxon>Pseudonocardiales</taxon>
        <taxon>Pseudonocardiaceae</taxon>
        <taxon>Thermocrispum</taxon>
    </lineage>
</organism>
<name>A0ABD6FES5_9PSEU</name>
<dbReference type="InterPro" id="IPR022496">
    <property type="entry name" value="T6A_TsaB"/>
</dbReference>
<dbReference type="AlphaFoldDB" id="A0ABD6FES5"/>
<dbReference type="CDD" id="cd24032">
    <property type="entry name" value="ASKHA_NBD_TsaB"/>
    <property type="match status" value="1"/>
</dbReference>
<dbReference type="Pfam" id="PF00814">
    <property type="entry name" value="TsaD"/>
    <property type="match status" value="1"/>
</dbReference>
<proteinExistence type="predicted"/>
<dbReference type="GO" id="GO:0061711">
    <property type="term" value="F:tRNA N(6)-L-threonylcarbamoyladenine synthase activity"/>
    <property type="evidence" value="ECO:0007669"/>
    <property type="project" value="UniProtKB-EC"/>
</dbReference>
<sequence length="220" mass="22915">MLVLALDTSTPAVTAGVVELGPDGAETRAERVTVDARAHGELLTPHLLEAVGAAGIALNDLAAVVCGSGPGPFTGLRAGLATAASLGQVLDVPVYPVCGLDAIAAEASVQAKLLVVTDARRREVYWAVYDADGTRLHGPAVDRPDEIDLTGVEYVAGHGVQVYPDAFELTAVEPWYPSPRGLVLAAADELRSGADPAPLTARYLRRPDAQEPGRPKRVLV</sequence>
<evidence type="ECO:0000313" key="3">
    <source>
        <dbReference type="Proteomes" id="UP000249324"/>
    </source>
</evidence>
<dbReference type="InterPro" id="IPR043129">
    <property type="entry name" value="ATPase_NBD"/>
</dbReference>
<evidence type="ECO:0000259" key="1">
    <source>
        <dbReference type="Pfam" id="PF00814"/>
    </source>
</evidence>
<dbReference type="PANTHER" id="PTHR11735">
    <property type="entry name" value="TRNA N6-ADENOSINE THREONYLCARBAMOYLTRANSFERASE"/>
    <property type="match status" value="1"/>
</dbReference>
<dbReference type="Gene3D" id="3.30.420.40">
    <property type="match status" value="2"/>
</dbReference>
<accession>A0ABD6FES5</accession>
<gene>
    <name evidence="2" type="primary">tsaB</name>
    <name evidence="2" type="ORF">DIU77_009170</name>
</gene>
<dbReference type="SUPFAM" id="SSF53067">
    <property type="entry name" value="Actin-like ATPase domain"/>
    <property type="match status" value="2"/>
</dbReference>